<feature type="compositionally biased region" description="Basic and acidic residues" evidence="1">
    <location>
        <begin position="69"/>
        <end position="79"/>
    </location>
</feature>
<evidence type="ECO:0000313" key="2">
    <source>
        <dbReference type="EMBL" id="CAA9273480.1"/>
    </source>
</evidence>
<proteinExistence type="predicted"/>
<dbReference type="AlphaFoldDB" id="A0A6J4J8T9"/>
<gene>
    <name evidence="2" type="ORF">AVDCRST_MAG08-3333</name>
</gene>
<dbReference type="EMBL" id="CADCTG010000248">
    <property type="protein sequence ID" value="CAA9273480.1"/>
    <property type="molecule type" value="Genomic_DNA"/>
</dbReference>
<name>A0A6J4J8T9_9PROT</name>
<feature type="region of interest" description="Disordered" evidence="1">
    <location>
        <begin position="1"/>
        <end position="79"/>
    </location>
</feature>
<protein>
    <submittedName>
        <fullName evidence="2">Uncharacterized protein</fullName>
    </submittedName>
</protein>
<evidence type="ECO:0000256" key="1">
    <source>
        <dbReference type="SAM" id="MobiDB-lite"/>
    </source>
</evidence>
<feature type="non-terminal residue" evidence="2">
    <location>
        <position position="1"/>
    </location>
</feature>
<feature type="compositionally biased region" description="Basic residues" evidence="1">
    <location>
        <begin position="1"/>
        <end position="17"/>
    </location>
</feature>
<reference evidence="2" key="1">
    <citation type="submission" date="2020-02" db="EMBL/GenBank/DDBJ databases">
        <authorList>
            <person name="Meier V. D."/>
        </authorList>
    </citation>
    <scope>NUCLEOTIDE SEQUENCE</scope>
    <source>
        <strain evidence="2">AVDCRST_MAG08</strain>
    </source>
</reference>
<organism evidence="2">
    <name type="scientific">uncultured Acetobacteraceae bacterium</name>
    <dbReference type="NCBI Taxonomy" id="169975"/>
    <lineage>
        <taxon>Bacteria</taxon>
        <taxon>Pseudomonadati</taxon>
        <taxon>Pseudomonadota</taxon>
        <taxon>Alphaproteobacteria</taxon>
        <taxon>Acetobacterales</taxon>
        <taxon>Acetobacteraceae</taxon>
        <taxon>environmental samples</taxon>
    </lineage>
</organism>
<accession>A0A6J4J8T9</accession>
<feature type="non-terminal residue" evidence="2">
    <location>
        <position position="79"/>
    </location>
</feature>
<sequence>WQRTERRRAAQARRRSGLRGVWSGPSLPMRRSRVTGRSWPPASAGRSTSRRAVRAAAWTTRRPVRQRRRTEPGRRSGRI</sequence>